<evidence type="ECO:0000313" key="1">
    <source>
        <dbReference type="EMBL" id="AAF82335.1"/>
    </source>
</evidence>
<organism evidence="1">
    <name type="scientific">Yersinia enterocolitica</name>
    <dbReference type="NCBI Taxonomy" id="630"/>
    <lineage>
        <taxon>Bacteria</taxon>
        <taxon>Pseudomonadati</taxon>
        <taxon>Pseudomonadota</taxon>
        <taxon>Gammaproteobacteria</taxon>
        <taxon>Enterobacterales</taxon>
        <taxon>Yersiniaceae</taxon>
        <taxon>Yersinia</taxon>
    </lineage>
</organism>
<name>Q9KKI9_YEREN</name>
<accession>Q9KKI9</accession>
<proteinExistence type="predicted"/>
<reference evidence="1" key="3">
    <citation type="submission" date="2001-11" db="EMBL/GenBank/DDBJ databases">
        <authorList>
            <person name="Haller J.C."/>
            <person name="Carlson S."/>
            <person name="Pederson K.J."/>
            <person name="Pierson D.E."/>
        </authorList>
    </citation>
    <scope>NUCLEOTIDE SEQUENCE</scope>
</reference>
<reference evidence="2" key="2">
    <citation type="submission" date="2001-04" db="EMBL/GenBank/DDBJ databases">
        <authorList>
            <person name="Foultier B.G.F."/>
            <person name="Mueller S."/>
            <person name="Purnelle B."/>
            <person name="Troisfontaines P."/>
            <person name="Cornelis G.R."/>
        </authorList>
    </citation>
    <scope>NUCLEOTIDE SEQUENCE</scope>
    <source>
        <strain evidence="2">A127</strain>
    </source>
</reference>
<protein>
    <submittedName>
        <fullName evidence="1">Orf2</fullName>
    </submittedName>
</protein>
<dbReference type="AlphaFoldDB" id="Q9KKI9"/>
<dbReference type="EMBL" id="AF369954">
    <property type="protein sequence ID" value="AAK84125.1"/>
    <property type="molecule type" value="Genomic_DNA"/>
</dbReference>
<dbReference type="EMBL" id="AF005744">
    <property type="protein sequence ID" value="AAF82335.1"/>
    <property type="molecule type" value="Genomic_DNA"/>
</dbReference>
<sequence length="170" mass="19302">MQLLQPVHWLSPPPVLIFIFLPQDNPMKSRFNTHKKSYSYYLILILSLVLSGCTLPTDNSRNYNGGYIQGNILSNSKTIPENVKITLSLSQNKASGEKEYMLHEYSFMTKTKSLTIPFRLQLPNELSLSSQPLNISVRVEKEGKLIMMSDKLTPLLRQSGEKLLLTVNDS</sequence>
<reference evidence="2" key="4">
    <citation type="journal article" date="2002" name="J. Mol. Evol.">
        <title>Characterization of the ysa pathogenicity locus in the chromosome of Yersinia enterocolitica and phylogeny analysis of type III secretion systems.</title>
        <authorList>
            <person name="Foultier B."/>
            <person name="Troisfontaines P."/>
            <person name="Muller S."/>
            <person name="Opperdoes F.R."/>
            <person name="Cornelis G.R."/>
        </authorList>
    </citation>
    <scope>NUCLEOTIDE SEQUENCE</scope>
    <source>
        <strain evidence="2">A127</strain>
    </source>
</reference>
<evidence type="ECO:0000313" key="2">
    <source>
        <dbReference type="EMBL" id="AAK84125.1"/>
    </source>
</evidence>
<reference evidence="1" key="1">
    <citation type="journal article" date="2000" name="Mol. Microbiol.">
        <title>A chromosomally encoded type III secretion pathway in Yersinia enterocolitica is important in virulence.</title>
        <authorList>
            <person name="Haller J.C."/>
            <person name="Carlson S."/>
            <person name="Pederson K.J."/>
            <person name="Pierson D.E."/>
        </authorList>
    </citation>
    <scope>NUCLEOTIDE SEQUENCE</scope>
</reference>